<dbReference type="PANTHER" id="PTHR37610">
    <property type="entry name" value="CCHC-TYPE DOMAIN-CONTAINING PROTEIN"/>
    <property type="match status" value="1"/>
</dbReference>
<name>A0ABQ7TSL1_SOLTU</name>
<evidence type="ECO:0000313" key="2">
    <source>
        <dbReference type="EMBL" id="KAH0737541.1"/>
    </source>
</evidence>
<gene>
    <name evidence="2" type="ORF">KY290_036246</name>
</gene>
<proteinExistence type="predicted"/>
<keyword evidence="3" id="KW-1185">Reference proteome</keyword>
<dbReference type="InterPro" id="IPR029472">
    <property type="entry name" value="Copia-like_N"/>
</dbReference>
<comment type="caution">
    <text evidence="2">The sequence shown here is derived from an EMBL/GenBank/DDBJ whole genome shotgun (WGS) entry which is preliminary data.</text>
</comment>
<protein>
    <recommendedName>
        <fullName evidence="1">Retrotransposon Copia-like N-terminal domain-containing protein</fullName>
    </recommendedName>
</protein>
<organism evidence="2 3">
    <name type="scientific">Solanum tuberosum</name>
    <name type="common">Potato</name>
    <dbReference type="NCBI Taxonomy" id="4113"/>
    <lineage>
        <taxon>Eukaryota</taxon>
        <taxon>Viridiplantae</taxon>
        <taxon>Streptophyta</taxon>
        <taxon>Embryophyta</taxon>
        <taxon>Tracheophyta</taxon>
        <taxon>Spermatophyta</taxon>
        <taxon>Magnoliopsida</taxon>
        <taxon>eudicotyledons</taxon>
        <taxon>Gunneridae</taxon>
        <taxon>Pentapetalae</taxon>
        <taxon>asterids</taxon>
        <taxon>lamiids</taxon>
        <taxon>Solanales</taxon>
        <taxon>Solanaceae</taxon>
        <taxon>Solanoideae</taxon>
        <taxon>Solaneae</taxon>
        <taxon>Solanum</taxon>
    </lineage>
</organism>
<reference evidence="2 3" key="1">
    <citation type="journal article" date="2021" name="bioRxiv">
        <title>Chromosome-scale and haplotype-resolved genome assembly of a tetraploid potato cultivar.</title>
        <authorList>
            <person name="Sun H."/>
            <person name="Jiao W.-B."/>
            <person name="Krause K."/>
            <person name="Campoy J.A."/>
            <person name="Goel M."/>
            <person name="Folz-Donahue K."/>
            <person name="Kukat C."/>
            <person name="Huettel B."/>
            <person name="Schneeberger K."/>
        </authorList>
    </citation>
    <scope>NUCLEOTIDE SEQUENCE [LARGE SCALE GENOMIC DNA]</scope>
    <source>
        <strain evidence="2">SolTubOtavaFocal</strain>
        <tissue evidence="2">Leaves</tissue>
    </source>
</reference>
<dbReference type="Proteomes" id="UP000826656">
    <property type="component" value="Unassembled WGS sequence"/>
</dbReference>
<dbReference type="Pfam" id="PF14244">
    <property type="entry name" value="Retrotran_gag_3"/>
    <property type="match status" value="1"/>
</dbReference>
<dbReference type="PANTHER" id="PTHR37610:SF86">
    <property type="entry name" value="RETROTRANSPOSON COPIA-LIKE N-TERMINAL DOMAIN-CONTAINING PROTEIN"/>
    <property type="match status" value="1"/>
</dbReference>
<accession>A0ABQ7TSL1</accession>
<dbReference type="EMBL" id="JAIVGD010000028">
    <property type="protein sequence ID" value="KAH0737541.1"/>
    <property type="molecule type" value="Genomic_DNA"/>
</dbReference>
<feature type="domain" description="Retrotransposon Copia-like N-terminal" evidence="1">
    <location>
        <begin position="31"/>
        <end position="74"/>
    </location>
</feature>
<sequence>MADASNSSPIPVIGTRSVPLIDYHHPLHLSASDGPGSLQIGIQLVGMENYMLWTRAMKAALLGRNKLGFVDGSITRETYGSASGHL</sequence>
<evidence type="ECO:0000259" key="1">
    <source>
        <dbReference type="Pfam" id="PF14244"/>
    </source>
</evidence>
<evidence type="ECO:0000313" key="3">
    <source>
        <dbReference type="Proteomes" id="UP000826656"/>
    </source>
</evidence>